<evidence type="ECO:0008006" key="9">
    <source>
        <dbReference type="Google" id="ProtNLM"/>
    </source>
</evidence>
<dbReference type="Pfam" id="PF07690">
    <property type="entry name" value="MFS_1"/>
    <property type="match status" value="1"/>
</dbReference>
<dbReference type="InterPro" id="IPR036259">
    <property type="entry name" value="MFS_trans_sf"/>
</dbReference>
<evidence type="ECO:0000256" key="6">
    <source>
        <dbReference type="SAM" id="Phobius"/>
    </source>
</evidence>
<protein>
    <recommendedName>
        <fullName evidence="9">Major facilitator superfamily (MFS) profile domain-containing protein</fullName>
    </recommendedName>
</protein>
<dbReference type="FunFam" id="1.20.1250.20:FF:000013">
    <property type="entry name" value="MFS general substrate transporter"/>
    <property type="match status" value="1"/>
</dbReference>
<dbReference type="VEuPathDB" id="FungiDB:PV07_04159"/>
<organism evidence="7 8">
    <name type="scientific">Cladophialophora immunda</name>
    <dbReference type="NCBI Taxonomy" id="569365"/>
    <lineage>
        <taxon>Eukaryota</taxon>
        <taxon>Fungi</taxon>
        <taxon>Dikarya</taxon>
        <taxon>Ascomycota</taxon>
        <taxon>Pezizomycotina</taxon>
        <taxon>Eurotiomycetes</taxon>
        <taxon>Chaetothyriomycetidae</taxon>
        <taxon>Chaetothyriales</taxon>
        <taxon>Herpotrichiellaceae</taxon>
        <taxon>Cladophialophora</taxon>
    </lineage>
</organism>
<feature type="transmembrane region" description="Helical" evidence="6">
    <location>
        <begin position="176"/>
        <end position="196"/>
    </location>
</feature>
<accession>A0A0D2CN18</accession>
<feature type="transmembrane region" description="Helical" evidence="6">
    <location>
        <begin position="149"/>
        <end position="170"/>
    </location>
</feature>
<keyword evidence="5 6" id="KW-0472">Membrane</keyword>
<feature type="transmembrane region" description="Helical" evidence="6">
    <location>
        <begin position="116"/>
        <end position="137"/>
    </location>
</feature>
<proteinExistence type="predicted"/>
<evidence type="ECO:0000313" key="7">
    <source>
        <dbReference type="EMBL" id="KIW32628.1"/>
    </source>
</evidence>
<evidence type="ECO:0000256" key="5">
    <source>
        <dbReference type="ARBA" id="ARBA00023136"/>
    </source>
</evidence>
<dbReference type="PANTHER" id="PTHR43791:SF52">
    <property type="entry name" value="TRANSPORTER, PUTATIVE (AFU_ORTHOLOGUE AFUA_1G11820)-RELATED"/>
    <property type="match status" value="1"/>
</dbReference>
<keyword evidence="3 6" id="KW-0812">Transmembrane</keyword>
<reference evidence="7 8" key="1">
    <citation type="submission" date="2015-01" db="EMBL/GenBank/DDBJ databases">
        <title>The Genome Sequence of Cladophialophora immunda CBS83496.</title>
        <authorList>
            <consortium name="The Broad Institute Genomics Platform"/>
            <person name="Cuomo C."/>
            <person name="de Hoog S."/>
            <person name="Gorbushina A."/>
            <person name="Stielow B."/>
            <person name="Teixiera M."/>
            <person name="Abouelleil A."/>
            <person name="Chapman S.B."/>
            <person name="Priest M."/>
            <person name="Young S.K."/>
            <person name="Wortman J."/>
            <person name="Nusbaum C."/>
            <person name="Birren B."/>
        </authorList>
    </citation>
    <scope>NUCLEOTIDE SEQUENCE [LARGE SCALE GENOMIC DNA]</scope>
    <source>
        <strain evidence="7 8">CBS 83496</strain>
    </source>
</reference>
<dbReference type="GO" id="GO:0016020">
    <property type="term" value="C:membrane"/>
    <property type="evidence" value="ECO:0007669"/>
    <property type="project" value="UniProtKB-SubCell"/>
</dbReference>
<dbReference type="RefSeq" id="XP_016252844.1">
    <property type="nucleotide sequence ID" value="XM_016390942.1"/>
</dbReference>
<comment type="subcellular location">
    <subcellularLocation>
        <location evidence="1">Membrane</location>
        <topology evidence="1">Multi-pass membrane protein</topology>
    </subcellularLocation>
</comment>
<sequence length="197" mass="21371">MGEYVETKSTLQILKDTITNPKVLFCSLMYFGTAVTGSSSSFFLPSILEQLGWTSLKAQYMSILIWLVGWAFSIVNGFVSDKVQRRWLFFCVPLCFSVIGYALLIAQSHIAVSIRYMALFFAVGDCFAAIALSLTWMNNNILGSKKRGIVSAAILALGNCGSVLGSNIYLSFEAPGYLTGFSVSLSAIIPAQVSAIV</sequence>
<evidence type="ECO:0000256" key="4">
    <source>
        <dbReference type="ARBA" id="ARBA00022989"/>
    </source>
</evidence>
<evidence type="ECO:0000256" key="2">
    <source>
        <dbReference type="ARBA" id="ARBA00022448"/>
    </source>
</evidence>
<dbReference type="Proteomes" id="UP000054466">
    <property type="component" value="Unassembled WGS sequence"/>
</dbReference>
<evidence type="ECO:0000256" key="3">
    <source>
        <dbReference type="ARBA" id="ARBA00022692"/>
    </source>
</evidence>
<dbReference type="GeneID" id="27343353"/>
<feature type="transmembrane region" description="Helical" evidence="6">
    <location>
        <begin position="23"/>
        <end position="48"/>
    </location>
</feature>
<feature type="transmembrane region" description="Helical" evidence="6">
    <location>
        <begin position="60"/>
        <end position="80"/>
    </location>
</feature>
<dbReference type="EMBL" id="KN847041">
    <property type="protein sequence ID" value="KIW32628.1"/>
    <property type="molecule type" value="Genomic_DNA"/>
</dbReference>
<feature type="transmembrane region" description="Helical" evidence="6">
    <location>
        <begin position="87"/>
        <end position="110"/>
    </location>
</feature>
<keyword evidence="4 6" id="KW-1133">Transmembrane helix</keyword>
<keyword evidence="8" id="KW-1185">Reference proteome</keyword>
<dbReference type="OrthoDB" id="19923at2759"/>
<dbReference type="AlphaFoldDB" id="A0A0D2CN18"/>
<dbReference type="SUPFAM" id="SSF103473">
    <property type="entry name" value="MFS general substrate transporter"/>
    <property type="match status" value="1"/>
</dbReference>
<name>A0A0D2CN18_9EURO</name>
<dbReference type="HOGENOM" id="CLU_1384019_0_0_1"/>
<evidence type="ECO:0000256" key="1">
    <source>
        <dbReference type="ARBA" id="ARBA00004141"/>
    </source>
</evidence>
<keyword evidence="2" id="KW-0813">Transport</keyword>
<dbReference type="PANTHER" id="PTHR43791">
    <property type="entry name" value="PERMEASE-RELATED"/>
    <property type="match status" value="1"/>
</dbReference>
<dbReference type="InterPro" id="IPR011701">
    <property type="entry name" value="MFS"/>
</dbReference>
<dbReference type="Gene3D" id="1.20.1250.20">
    <property type="entry name" value="MFS general substrate transporter like domains"/>
    <property type="match status" value="1"/>
</dbReference>
<gene>
    <name evidence="7" type="ORF">PV07_04159</name>
</gene>
<evidence type="ECO:0000313" key="8">
    <source>
        <dbReference type="Proteomes" id="UP000054466"/>
    </source>
</evidence>
<dbReference type="GO" id="GO:0022857">
    <property type="term" value="F:transmembrane transporter activity"/>
    <property type="evidence" value="ECO:0007669"/>
    <property type="project" value="InterPro"/>
</dbReference>